<dbReference type="GeneID" id="44996922"/>
<dbReference type="PIR" id="F96950">
    <property type="entry name" value="F96950"/>
</dbReference>
<dbReference type="Gene3D" id="1.10.287.850">
    <property type="entry name" value="HP0062-like domain"/>
    <property type="match status" value="1"/>
</dbReference>
<dbReference type="InterPro" id="IPR036689">
    <property type="entry name" value="ESAT-6-like_sf"/>
</dbReference>
<dbReference type="eggNOG" id="COG4842">
    <property type="taxonomic scope" value="Bacteria"/>
</dbReference>
<proteinExistence type="inferred from homology"/>
<protein>
    <recommendedName>
        <fullName evidence="1">ESAT-6-like protein</fullName>
    </recommendedName>
</protein>
<dbReference type="NCBIfam" id="TIGR03930">
    <property type="entry name" value="WXG100_ESAT6"/>
    <property type="match status" value="1"/>
</dbReference>
<evidence type="ECO:0000256" key="1">
    <source>
        <dbReference type="RuleBase" id="RU362001"/>
    </source>
</evidence>
<dbReference type="AlphaFoldDB" id="Q97LY7"/>
<dbReference type="Pfam" id="PF06013">
    <property type="entry name" value="WXG100"/>
    <property type="match status" value="1"/>
</dbReference>
<dbReference type="OrthoDB" id="4568027at2"/>
<comment type="similarity">
    <text evidence="1">Belongs to the WXG100 family.</text>
</comment>
<organism evidence="2 3">
    <name type="scientific">Clostridium acetobutylicum (strain ATCC 824 / DSM 792 / JCM 1419 / IAM 19013 / LMG 5710 / NBRC 13948 / NRRL B-527 / VKM B-1787 / 2291 / W)</name>
    <dbReference type="NCBI Taxonomy" id="272562"/>
    <lineage>
        <taxon>Bacteria</taxon>
        <taxon>Bacillati</taxon>
        <taxon>Bacillota</taxon>
        <taxon>Clostridia</taxon>
        <taxon>Eubacteriales</taxon>
        <taxon>Clostridiaceae</taxon>
        <taxon>Clostridium</taxon>
    </lineage>
</organism>
<keyword evidence="3" id="KW-1185">Reference proteome</keyword>
<evidence type="ECO:0000313" key="2">
    <source>
        <dbReference type="EMBL" id="AAK78393.1"/>
    </source>
</evidence>
<reference evidence="2 3" key="1">
    <citation type="journal article" date="2001" name="J. Bacteriol.">
        <title>Genome sequence and comparative analysis of the solvent-producing bacterium Clostridium acetobutylicum.</title>
        <authorList>
            <person name="Nolling J."/>
            <person name="Breton G."/>
            <person name="Omelchenko M.V."/>
            <person name="Makarova K.S."/>
            <person name="Zeng Q."/>
            <person name="Gibson R."/>
            <person name="Lee H.M."/>
            <person name="Dubois J."/>
            <person name="Qiu D."/>
            <person name="Hitti J."/>
            <person name="Wolf Y.I."/>
            <person name="Tatusov R.L."/>
            <person name="Sabathe F."/>
            <person name="Doucette-Stamm L."/>
            <person name="Soucaille P."/>
            <person name="Daly M.J."/>
            <person name="Bennett G.N."/>
            <person name="Koonin E.V."/>
            <person name="Smith D.R."/>
        </authorList>
    </citation>
    <scope>NUCLEOTIDE SEQUENCE [LARGE SCALE GENOMIC DNA]</scope>
    <source>
        <strain evidence="3">ATCC 824 / DSM 792 / JCM 1419 / LMG 5710 / VKM B-1787</strain>
    </source>
</reference>
<dbReference type="Proteomes" id="UP000000814">
    <property type="component" value="Chromosome"/>
</dbReference>
<name>Q97LY7_CLOAB</name>
<dbReference type="STRING" id="272562.CA_C0413"/>
<gene>
    <name evidence="2" type="ordered locus">CA_C0413</name>
</gene>
<accession>Q97LY7</accession>
<evidence type="ECO:0000313" key="3">
    <source>
        <dbReference type="Proteomes" id="UP000000814"/>
    </source>
</evidence>
<dbReference type="InterPro" id="IPR010310">
    <property type="entry name" value="T7SS_ESAT-6-like"/>
</dbReference>
<dbReference type="PATRIC" id="fig|272562.8.peg.609"/>
<dbReference type="RefSeq" id="WP_010963735.1">
    <property type="nucleotide sequence ID" value="NC_003030.1"/>
</dbReference>
<dbReference type="HOGENOM" id="CLU_158563_3_2_9"/>
<dbReference type="EMBL" id="AE001437">
    <property type="protein sequence ID" value="AAK78393.1"/>
    <property type="molecule type" value="Genomic_DNA"/>
</dbReference>
<dbReference type="SUPFAM" id="SSF140453">
    <property type="entry name" value="EsxAB dimer-like"/>
    <property type="match status" value="1"/>
</dbReference>
<sequence>MDSGNRYNSSFMDGSMKVNAEEIQAMAKRYKELADKASTILNSLNSTIDEMKQNWKGKSSDTFVSNYDGWKSNGRRYVNEIDRIADELKNASERFREADRR</sequence>
<dbReference type="KEGG" id="cac:CA_C0413"/>